<dbReference type="Gene3D" id="3.40.390.80">
    <property type="entry name" value="Peptidase M60, enhancin-like domain 2"/>
    <property type="match status" value="1"/>
</dbReference>
<dbReference type="HOGENOM" id="CLU_014514_1_0_11"/>
<dbReference type="PANTHER" id="PTHR15730">
    <property type="entry name" value="EXPERIMENTAL AUTOIMMUNE PROSTATITIS ANTIGEN 2-RELATED"/>
    <property type="match status" value="1"/>
</dbReference>
<dbReference type="KEGG" id="bfa:Bfae_09730"/>
<dbReference type="InterPro" id="IPR042279">
    <property type="entry name" value="Pep_M60_3"/>
</dbReference>
<dbReference type="Pfam" id="PF13402">
    <property type="entry name" value="Peptidase_M60"/>
    <property type="match status" value="1"/>
</dbReference>
<dbReference type="Gene3D" id="1.10.390.30">
    <property type="entry name" value="Peptidase M60, enhancin-like domain 3"/>
    <property type="match status" value="1"/>
</dbReference>
<dbReference type="PROSITE" id="PS51723">
    <property type="entry name" value="PEPTIDASE_M60"/>
    <property type="match status" value="1"/>
</dbReference>
<protein>
    <recommendedName>
        <fullName evidence="2">Peptidase M60 domain-containing protein</fullName>
    </recommendedName>
</protein>
<feature type="chain" id="PRO_5002978301" description="Peptidase M60 domain-containing protein" evidence="1">
    <location>
        <begin position="34"/>
        <end position="464"/>
    </location>
</feature>
<evidence type="ECO:0000313" key="4">
    <source>
        <dbReference type="Proteomes" id="UP000001919"/>
    </source>
</evidence>
<dbReference type="Pfam" id="PF17291">
    <property type="entry name" value="M60-like_N"/>
    <property type="match status" value="1"/>
</dbReference>
<sequence>MTISPHHPIARRTALAAAAAAAVGVGAATAAHAEDARQPQASGTHVVPVTSRTAAADAAARLRTALVSTTDLQPTGLYLPPDVQLGVEVEADGDDVPSIVIGAPGSQLDPDAEDEDDFVGRTLTPRETELEPGANLVSDAHGGVIYLSFPGADGAATATVSFGAAAEPMATFVRGTTAEAEFQAQLDRSSAPFAELVSTHAIVTVERDRLLLFRHEDHEKLLGILDRVVEIEQETAGYTTEGGVESRPPSGPHHLVGYPDGIEGVGAYATNGYTAYPPPIQSTLLTVSGLTLDGWGPYHELGHHHQQEPVNPGDVVEVTVNIFSLAVQREFEREYGQVPRMREVDPETGTSHWDTAMEALEAGIRDYAELGPFEQLAPFDQLRLQYGDEFAPAWATLVRQQEPLTEEDRWQNVIYSTSAAAGDDLADFWQAWGVEVADETRSALGQLGLEPPVVDPSTLRESNL</sequence>
<keyword evidence="4" id="KW-1185">Reference proteome</keyword>
<dbReference type="STRING" id="446465.Bfae_09730"/>
<dbReference type="InterPro" id="IPR035423">
    <property type="entry name" value="M60-like_N"/>
</dbReference>
<keyword evidence="1" id="KW-0732">Signal</keyword>
<dbReference type="Proteomes" id="UP000001919">
    <property type="component" value="Chromosome"/>
</dbReference>
<gene>
    <name evidence="3" type="ordered locus">Bfae_09730</name>
</gene>
<proteinExistence type="predicted"/>
<dbReference type="PANTHER" id="PTHR15730:SF5">
    <property type="entry name" value="SI:CH211-210B2.2-RELATED"/>
    <property type="match status" value="1"/>
</dbReference>
<feature type="signal peptide" evidence="1">
    <location>
        <begin position="1"/>
        <end position="33"/>
    </location>
</feature>
<dbReference type="EMBL" id="CP001643">
    <property type="protein sequence ID" value="ACU84822.1"/>
    <property type="molecule type" value="Genomic_DNA"/>
</dbReference>
<feature type="domain" description="Peptidase M60" evidence="2">
    <location>
        <begin position="70"/>
        <end position="387"/>
    </location>
</feature>
<organism evidence="3 4">
    <name type="scientific">Brachybacterium faecium (strain ATCC 43885 / DSM 4810 / JCM 11609 / LMG 19847 / NBRC 14762 / NCIMB 9860 / 6-10)</name>
    <dbReference type="NCBI Taxonomy" id="446465"/>
    <lineage>
        <taxon>Bacteria</taxon>
        <taxon>Bacillati</taxon>
        <taxon>Actinomycetota</taxon>
        <taxon>Actinomycetes</taxon>
        <taxon>Micrococcales</taxon>
        <taxon>Dermabacteraceae</taxon>
        <taxon>Brachybacterium</taxon>
    </lineage>
</organism>
<evidence type="ECO:0000259" key="2">
    <source>
        <dbReference type="PROSITE" id="PS51723"/>
    </source>
</evidence>
<dbReference type="InterPro" id="IPR051244">
    <property type="entry name" value="TCAF"/>
</dbReference>
<dbReference type="PROSITE" id="PS51318">
    <property type="entry name" value="TAT"/>
    <property type="match status" value="1"/>
</dbReference>
<dbReference type="AlphaFoldDB" id="C7MAR4"/>
<dbReference type="InterPro" id="IPR031161">
    <property type="entry name" value="Peptidase_M60_dom"/>
</dbReference>
<dbReference type="Gene3D" id="2.60.120.1250">
    <property type="entry name" value="Peptidase M60, enhancin-like domain 1"/>
    <property type="match status" value="1"/>
</dbReference>
<dbReference type="SMART" id="SM01276">
    <property type="entry name" value="M60-like"/>
    <property type="match status" value="1"/>
</dbReference>
<evidence type="ECO:0000256" key="1">
    <source>
        <dbReference type="SAM" id="SignalP"/>
    </source>
</evidence>
<accession>C7MAR4</accession>
<dbReference type="PATRIC" id="fig|446465.5.peg.966"/>
<dbReference type="eggNOG" id="COG3979">
    <property type="taxonomic scope" value="Bacteria"/>
</dbReference>
<reference evidence="3 4" key="1">
    <citation type="journal article" date="2009" name="Stand. Genomic Sci.">
        <title>Complete genome sequence of Brachybacterium faecium type strain (Schefferle 6-10).</title>
        <authorList>
            <person name="Lapidus A."/>
            <person name="Pukall R."/>
            <person name="Labuttii K."/>
            <person name="Copeland A."/>
            <person name="Del Rio T.G."/>
            <person name="Nolan M."/>
            <person name="Chen F."/>
            <person name="Lucas S."/>
            <person name="Tice H."/>
            <person name="Cheng J.F."/>
            <person name="Bruce D."/>
            <person name="Goodwin L."/>
            <person name="Pitluck S."/>
            <person name="Rohde M."/>
            <person name="Goker M."/>
            <person name="Pati A."/>
            <person name="Ivanova N."/>
            <person name="Mavrommatis K."/>
            <person name="Chen A."/>
            <person name="Palaniappan K."/>
            <person name="D'haeseleer P."/>
            <person name="Chain P."/>
            <person name="Bristow J."/>
            <person name="Eisen J.A."/>
            <person name="Markowitz V."/>
            <person name="Hugenholtz P."/>
            <person name="Kyrpides N.C."/>
            <person name="Klenk H.P."/>
        </authorList>
    </citation>
    <scope>NUCLEOTIDE SEQUENCE [LARGE SCALE GENOMIC DNA]</scope>
    <source>
        <strain evidence="4">ATCC 43885 / DSM 4810 / JCM 11609 / LMG 19847 / NBRC 14762 / NCIMB 9860 / 6-10</strain>
    </source>
</reference>
<name>C7MAR4_BRAFD</name>
<dbReference type="InterPro" id="IPR006311">
    <property type="entry name" value="TAT_signal"/>
</dbReference>
<evidence type="ECO:0000313" key="3">
    <source>
        <dbReference type="EMBL" id="ACU84822.1"/>
    </source>
</evidence>
<dbReference type="OrthoDB" id="3177623at2"/>